<dbReference type="Pfam" id="PF00933">
    <property type="entry name" value="Glyco_hydro_3"/>
    <property type="match status" value="1"/>
</dbReference>
<evidence type="ECO:0000256" key="9">
    <source>
        <dbReference type="ARBA" id="ARBA00023326"/>
    </source>
</evidence>
<evidence type="ECO:0000256" key="2">
    <source>
        <dbReference type="ARBA" id="ARBA00004987"/>
    </source>
</evidence>
<dbReference type="InterPro" id="IPR032506">
    <property type="entry name" value="SGSH_C"/>
</dbReference>
<accession>A0AAJ0GMQ4</accession>
<dbReference type="Pfam" id="PF14310">
    <property type="entry name" value="Fn3-like"/>
    <property type="match status" value="1"/>
</dbReference>
<evidence type="ECO:0000256" key="5">
    <source>
        <dbReference type="ARBA" id="ARBA00022801"/>
    </source>
</evidence>
<evidence type="ECO:0000256" key="6">
    <source>
        <dbReference type="ARBA" id="ARBA00023180"/>
    </source>
</evidence>
<protein>
    <recommendedName>
        <fullName evidence="4 10">beta-glucosidase</fullName>
        <ecNumber evidence="4 10">3.2.1.21</ecNumber>
    </recommendedName>
</protein>
<dbReference type="InterPro" id="IPR026891">
    <property type="entry name" value="Fn3-like"/>
</dbReference>
<evidence type="ECO:0000256" key="3">
    <source>
        <dbReference type="ARBA" id="ARBA00005336"/>
    </source>
</evidence>
<dbReference type="Gene3D" id="3.40.50.1700">
    <property type="entry name" value="Glycoside hydrolase family 3 C-terminal domain"/>
    <property type="match status" value="1"/>
</dbReference>
<evidence type="ECO:0000256" key="7">
    <source>
        <dbReference type="ARBA" id="ARBA00023277"/>
    </source>
</evidence>
<comment type="pathway">
    <text evidence="2 10">Glycan metabolism; cellulose degradation.</text>
</comment>
<dbReference type="InterPro" id="IPR036962">
    <property type="entry name" value="Glyco_hydro_3_N_sf"/>
</dbReference>
<dbReference type="InterPro" id="IPR017853">
    <property type="entry name" value="GH"/>
</dbReference>
<dbReference type="Proteomes" id="UP001273166">
    <property type="component" value="Unassembled WGS sequence"/>
</dbReference>
<dbReference type="InterPro" id="IPR050288">
    <property type="entry name" value="Cellulose_deg_GH3"/>
</dbReference>
<evidence type="ECO:0000313" key="13">
    <source>
        <dbReference type="Proteomes" id="UP001273166"/>
    </source>
</evidence>
<dbReference type="GO" id="GO:0000272">
    <property type="term" value="P:polysaccharide catabolic process"/>
    <property type="evidence" value="ECO:0007669"/>
    <property type="project" value="UniProtKB-KW"/>
</dbReference>
<dbReference type="InterPro" id="IPR017850">
    <property type="entry name" value="Alkaline_phosphatase_core_sf"/>
</dbReference>
<dbReference type="PANTHER" id="PTHR42715:SF10">
    <property type="entry name" value="BETA-GLUCOSIDASE"/>
    <property type="match status" value="1"/>
</dbReference>
<gene>
    <name evidence="12" type="ORF">B0T15DRAFT_402158</name>
</gene>
<feature type="domain" description="Fibronectin type III-like" evidence="11">
    <location>
        <begin position="1103"/>
        <end position="1172"/>
    </location>
</feature>
<keyword evidence="5 10" id="KW-0378">Hydrolase</keyword>
<dbReference type="PRINTS" id="PR00133">
    <property type="entry name" value="GLHYDRLASE3"/>
</dbReference>
<dbReference type="RefSeq" id="XP_062718606.1">
    <property type="nucleotide sequence ID" value="XM_062865143.1"/>
</dbReference>
<evidence type="ECO:0000256" key="10">
    <source>
        <dbReference type="RuleBase" id="RU361161"/>
    </source>
</evidence>
<dbReference type="InterPro" id="IPR036881">
    <property type="entry name" value="Glyco_hydro_3_C_sf"/>
</dbReference>
<dbReference type="PROSITE" id="PS00775">
    <property type="entry name" value="GLYCOSYL_HYDROL_F3"/>
    <property type="match status" value="1"/>
</dbReference>
<dbReference type="SUPFAM" id="SSF52279">
    <property type="entry name" value="Beta-D-glucan exohydrolase, C-terminal domain"/>
    <property type="match status" value="1"/>
</dbReference>
<dbReference type="SUPFAM" id="SSF53649">
    <property type="entry name" value="Alkaline phosphatase-like"/>
    <property type="match status" value="1"/>
</dbReference>
<dbReference type="InterPro" id="IPR002772">
    <property type="entry name" value="Glyco_hydro_3_C"/>
</dbReference>
<keyword evidence="6" id="KW-0325">Glycoprotein</keyword>
<dbReference type="Gene3D" id="3.40.720.10">
    <property type="entry name" value="Alkaline Phosphatase, subunit A"/>
    <property type="match status" value="1"/>
</dbReference>
<sequence length="1185" mass="131539">MVGKWHMGEAEENYPTGFDYWSILPGQGDYWDPEFIEPSGINVEEGYVTDIITEKSLNWMRGRDRTKPFFLMCHHKAPHRSWECDDKHKDLYKDPVRLPDTFTDDYKSRAKAAKVAKMRVAEDLTYQDLGLVQPDGGRRVGERVQQEKGASERKIPAPTTAEGLGALKLIDKDDGTVFTFTSQGELAEFKFQRYMQRYLRTIQSVDDSVGRLLDYLDHDEPGLTDDTIVIYTSDQGFFLGEHGWFDKRFMYEESFQMPFLIKYPQEISPGSVCDDIICNVDFATTWLDYARLPVPSYMQGRSFRPLLQGRTPAEWPQAAYHRYWMHNDIIHNAYAHYGIRDQRYKLIYWYNEALGIKGARSGGEEHKEWELFDCEKDPLELFNVYHEPEYREVVRHMTALLEKKMLEIGDEPVHPKPHATALGISRVSMVSIRNAALSALALAATHCDARQRAKDLLKQMTWEEKIGQMGGVRRVLSSGTTVNPQYDTIRQMQNGQMGFGPMFNWAGDIMEVVNKLRQEQVNSSRLHVPYITVTDSVNGLFISGGTVFPSNLAMSASFNLPLFKSAIEAIREEQLSIGVRWVLSPSLDLAREPRYGRIGELFGEDGYLIGEFGRVYVETMEEEDGNGYTKVACTIKHFVFGDPRGGVNTASQYGGLNHLFNDQLRPYLHVLETTKPASLMVSYATVDLVPMSANEYMLQDILRARMGFEGLIMSDAYSIPNLYTQSMTATSLEDAAIQALHAGLQMELAPAGSPAVFPTLLSSVKDKKVAKLIDEAALKMLEIKFGSGVFEQPLADLDALNTTLRAPAHLDVARQMAREGIVLLKNDGLLPVTPNKVAVIGPFGDIINAGSYAAVNSTDPQYGNSLYRSAVSAFGANKVTFARGCDFVDTTDDSGIATAVAAAKEAGLAVVMIGSLSAPMDDTILAAKRTDGEFFAHADLGFPGLQQQLLDAILDAGVPTVLVLSGGQPFVLDSSTLRANAIFHSFLGGEFTGDALVELLTGAVNPSGKLTISMPQHSAAVPAMYDYLPSDDQGGSTRLLGYHSAWQFPNLTRTVPMPFGYGLSYTTFDIAAPVAKVQGSGSKAKEVVVSITVKNTGARKGQEVVQLYFRPATTRGLEFPVRRLVRFEKVDLEAGESRELAFTIPYKDLGLWINAKLTTQLGLYHLWAGSSSREEDLKMGNVTLT</sequence>
<dbReference type="PANTHER" id="PTHR42715">
    <property type="entry name" value="BETA-GLUCOSIDASE"/>
    <property type="match status" value="1"/>
</dbReference>
<dbReference type="Pfam" id="PF01915">
    <property type="entry name" value="Glyco_hydro_3_C"/>
    <property type="match status" value="1"/>
</dbReference>
<keyword evidence="8 10" id="KW-0326">Glycosidase</keyword>
<dbReference type="SMART" id="SM01217">
    <property type="entry name" value="Fn3_like"/>
    <property type="match status" value="1"/>
</dbReference>
<dbReference type="InterPro" id="IPR001764">
    <property type="entry name" value="Glyco_hydro_3_N"/>
</dbReference>
<evidence type="ECO:0000259" key="11">
    <source>
        <dbReference type="SMART" id="SM01217"/>
    </source>
</evidence>
<dbReference type="AlphaFoldDB" id="A0AAJ0GMQ4"/>
<dbReference type="SUPFAM" id="SSF51445">
    <property type="entry name" value="(Trans)glycosidases"/>
    <property type="match status" value="1"/>
</dbReference>
<comment type="caution">
    <text evidence="12">The sequence shown here is derived from an EMBL/GenBank/DDBJ whole genome shotgun (WGS) entry which is preliminary data.</text>
</comment>
<evidence type="ECO:0000256" key="4">
    <source>
        <dbReference type="ARBA" id="ARBA00012744"/>
    </source>
</evidence>
<reference evidence="12" key="1">
    <citation type="journal article" date="2023" name="Mol. Phylogenet. Evol.">
        <title>Genome-scale phylogeny and comparative genomics of the fungal order Sordariales.</title>
        <authorList>
            <person name="Hensen N."/>
            <person name="Bonometti L."/>
            <person name="Westerberg I."/>
            <person name="Brannstrom I.O."/>
            <person name="Guillou S."/>
            <person name="Cros-Aarteil S."/>
            <person name="Calhoun S."/>
            <person name="Haridas S."/>
            <person name="Kuo A."/>
            <person name="Mondo S."/>
            <person name="Pangilinan J."/>
            <person name="Riley R."/>
            <person name="LaButti K."/>
            <person name="Andreopoulos B."/>
            <person name="Lipzen A."/>
            <person name="Chen C."/>
            <person name="Yan M."/>
            <person name="Daum C."/>
            <person name="Ng V."/>
            <person name="Clum A."/>
            <person name="Steindorff A."/>
            <person name="Ohm R.A."/>
            <person name="Martin F."/>
            <person name="Silar P."/>
            <person name="Natvig D.O."/>
            <person name="Lalanne C."/>
            <person name="Gautier V."/>
            <person name="Ament-Velasquez S.L."/>
            <person name="Kruys A."/>
            <person name="Hutchinson M.I."/>
            <person name="Powell A.J."/>
            <person name="Barry K."/>
            <person name="Miller A.N."/>
            <person name="Grigoriev I.V."/>
            <person name="Debuchy R."/>
            <person name="Gladieux P."/>
            <person name="Hiltunen Thoren M."/>
            <person name="Johannesson H."/>
        </authorList>
    </citation>
    <scope>NUCLEOTIDE SEQUENCE</scope>
    <source>
        <strain evidence="12">CBS 333.67</strain>
    </source>
</reference>
<dbReference type="Gene3D" id="3.20.20.300">
    <property type="entry name" value="Glycoside hydrolase, family 3, N-terminal domain"/>
    <property type="match status" value="1"/>
</dbReference>
<keyword evidence="9 10" id="KW-0624">Polysaccharide degradation</keyword>
<dbReference type="Gene3D" id="2.60.40.10">
    <property type="entry name" value="Immunoglobulins"/>
    <property type="match status" value="1"/>
</dbReference>
<dbReference type="EC" id="3.2.1.21" evidence="4 10"/>
<keyword evidence="13" id="KW-1185">Reference proteome</keyword>
<organism evidence="12 13">
    <name type="scientific">Chaetomium strumarium</name>
    <dbReference type="NCBI Taxonomy" id="1170767"/>
    <lineage>
        <taxon>Eukaryota</taxon>
        <taxon>Fungi</taxon>
        <taxon>Dikarya</taxon>
        <taxon>Ascomycota</taxon>
        <taxon>Pezizomycotina</taxon>
        <taxon>Sordariomycetes</taxon>
        <taxon>Sordariomycetidae</taxon>
        <taxon>Sordariales</taxon>
        <taxon>Chaetomiaceae</taxon>
        <taxon>Chaetomium</taxon>
    </lineage>
</organism>
<reference evidence="12" key="2">
    <citation type="submission" date="2023-06" db="EMBL/GenBank/DDBJ databases">
        <authorList>
            <consortium name="Lawrence Berkeley National Laboratory"/>
            <person name="Mondo S.J."/>
            <person name="Hensen N."/>
            <person name="Bonometti L."/>
            <person name="Westerberg I."/>
            <person name="Brannstrom I.O."/>
            <person name="Guillou S."/>
            <person name="Cros-Aarteil S."/>
            <person name="Calhoun S."/>
            <person name="Haridas S."/>
            <person name="Kuo A."/>
            <person name="Pangilinan J."/>
            <person name="Riley R."/>
            <person name="Labutti K."/>
            <person name="Andreopoulos B."/>
            <person name="Lipzen A."/>
            <person name="Chen C."/>
            <person name="Yanf M."/>
            <person name="Daum C."/>
            <person name="Ng V."/>
            <person name="Clum A."/>
            <person name="Steindorff A."/>
            <person name="Ohm R."/>
            <person name="Martin F."/>
            <person name="Silar P."/>
            <person name="Natvig D."/>
            <person name="Lalanne C."/>
            <person name="Gautier V."/>
            <person name="Ament-Velasquez S.L."/>
            <person name="Kruys A."/>
            <person name="Hutchinson M.I."/>
            <person name="Powell A.J."/>
            <person name="Barry K."/>
            <person name="Miller A.N."/>
            <person name="Grigoriev I.V."/>
            <person name="Debuchy R."/>
            <person name="Gladieux P."/>
            <person name="Thoren M.H."/>
            <person name="Johannesson H."/>
        </authorList>
    </citation>
    <scope>NUCLEOTIDE SEQUENCE</scope>
    <source>
        <strain evidence="12">CBS 333.67</strain>
    </source>
</reference>
<dbReference type="Pfam" id="PF16347">
    <property type="entry name" value="SGSH_C"/>
    <property type="match status" value="1"/>
</dbReference>
<name>A0AAJ0GMQ4_9PEZI</name>
<dbReference type="InterPro" id="IPR013783">
    <property type="entry name" value="Ig-like_fold"/>
</dbReference>
<proteinExistence type="inferred from homology"/>
<evidence type="ECO:0000313" key="12">
    <source>
        <dbReference type="EMBL" id="KAK3302826.1"/>
    </source>
</evidence>
<dbReference type="GeneID" id="87883972"/>
<dbReference type="EMBL" id="JAUDZG010000006">
    <property type="protein sequence ID" value="KAK3302826.1"/>
    <property type="molecule type" value="Genomic_DNA"/>
</dbReference>
<keyword evidence="7 10" id="KW-0119">Carbohydrate metabolism</keyword>
<comment type="similarity">
    <text evidence="3 10">Belongs to the glycosyl hydrolase 3 family.</text>
</comment>
<dbReference type="InterPro" id="IPR019800">
    <property type="entry name" value="Glyco_hydro_3_AS"/>
</dbReference>
<dbReference type="GO" id="GO:0008422">
    <property type="term" value="F:beta-glucosidase activity"/>
    <property type="evidence" value="ECO:0007669"/>
    <property type="project" value="UniProtKB-EC"/>
</dbReference>
<dbReference type="CDD" id="cd16031">
    <property type="entry name" value="G6S_like"/>
    <property type="match status" value="1"/>
</dbReference>
<comment type="catalytic activity">
    <reaction evidence="1 10">
        <text>Hydrolysis of terminal, non-reducing beta-D-glucosyl residues with release of beta-D-glucose.</text>
        <dbReference type="EC" id="3.2.1.21"/>
    </reaction>
</comment>
<evidence type="ECO:0000256" key="1">
    <source>
        <dbReference type="ARBA" id="ARBA00000448"/>
    </source>
</evidence>
<evidence type="ECO:0000256" key="8">
    <source>
        <dbReference type="ARBA" id="ARBA00023295"/>
    </source>
</evidence>